<dbReference type="InterPro" id="IPR016024">
    <property type="entry name" value="ARM-type_fold"/>
</dbReference>
<sequence>MTYKTLSDINFSSSIDDKYDNLLLASSSSHFIPLDVNFKMKQIYESYQKNDFDSLFSSIAAFTEELRDEKYCLPLDYSPGSVSTSFLELLKSTQNPTLISLIIPLILAWTCFQNIENDAFAFEAFFDYLMFVIQNHSPDPRFDELERYQLYFYHILNNLLIDSKEMRNIFISKNPIPVFSSIYYNPALYYTIPDVYSFTFHEIINNILVNALRDYNYSNKLPDDHPIIESLSSFYDLCQYKYANFFERTTESEFSFLQMFVSTSEVNLVKFLRNIKIGDYFKEFCHLTRKRIFPFLNKLMNILENYRGFTKETQIAIYEEIIIKINCDQMIDFFDSQKYDDNQRYNNNQKYEDNLLYIKFLNFFLLYNHDQLYLYITKHQTEINKFTKFFSSGHFKLRVQALKLFSTIFSISSDQFPPAFLKDKSNKDFFPIVLDIIEESDPELTLNSLKLFNSMLVNCMKHEKITEFIYDTFATNDVFNIIDNLKYDEDLNQDIIDEIDDILSKVEPIQNIINKIQYQRQLKEQDKMNKFFFDFDIFDSYYSDFDEEEEKLNYQSLYGYNEYCFN</sequence>
<gene>
    <name evidence="1" type="ORF">M9Y10_001110</name>
</gene>
<name>A0ABR2L710_9EUKA</name>
<accession>A0ABR2L710</accession>
<dbReference type="SUPFAM" id="SSF48371">
    <property type="entry name" value="ARM repeat"/>
    <property type="match status" value="1"/>
</dbReference>
<evidence type="ECO:0000313" key="2">
    <source>
        <dbReference type="Proteomes" id="UP001470230"/>
    </source>
</evidence>
<dbReference type="EMBL" id="JAPFFF010000001">
    <property type="protein sequence ID" value="KAK8898818.1"/>
    <property type="molecule type" value="Genomic_DNA"/>
</dbReference>
<protein>
    <recommendedName>
        <fullName evidence="3">Serine/threonine-protein phosphatase 4 regulatory subunit 3-like central domain-containing protein</fullName>
    </recommendedName>
</protein>
<evidence type="ECO:0008006" key="3">
    <source>
        <dbReference type="Google" id="ProtNLM"/>
    </source>
</evidence>
<reference evidence="1 2" key="1">
    <citation type="submission" date="2024-04" db="EMBL/GenBank/DDBJ databases">
        <title>Tritrichomonas musculus Genome.</title>
        <authorList>
            <person name="Alves-Ferreira E."/>
            <person name="Grigg M."/>
            <person name="Lorenzi H."/>
            <person name="Galac M."/>
        </authorList>
    </citation>
    <scope>NUCLEOTIDE SEQUENCE [LARGE SCALE GENOMIC DNA]</scope>
    <source>
        <strain evidence="1 2">EAF2021</strain>
    </source>
</reference>
<organism evidence="1 2">
    <name type="scientific">Tritrichomonas musculus</name>
    <dbReference type="NCBI Taxonomy" id="1915356"/>
    <lineage>
        <taxon>Eukaryota</taxon>
        <taxon>Metamonada</taxon>
        <taxon>Parabasalia</taxon>
        <taxon>Tritrichomonadida</taxon>
        <taxon>Tritrichomonadidae</taxon>
        <taxon>Tritrichomonas</taxon>
    </lineage>
</organism>
<dbReference type="Proteomes" id="UP001470230">
    <property type="component" value="Unassembled WGS sequence"/>
</dbReference>
<comment type="caution">
    <text evidence="1">The sequence shown here is derived from an EMBL/GenBank/DDBJ whole genome shotgun (WGS) entry which is preliminary data.</text>
</comment>
<proteinExistence type="predicted"/>
<evidence type="ECO:0000313" key="1">
    <source>
        <dbReference type="EMBL" id="KAK8898818.1"/>
    </source>
</evidence>
<keyword evidence="2" id="KW-1185">Reference proteome</keyword>